<evidence type="ECO:0000256" key="1">
    <source>
        <dbReference type="SAM" id="MobiDB-lite"/>
    </source>
</evidence>
<feature type="compositionally biased region" description="Basic and acidic residues" evidence="1">
    <location>
        <begin position="143"/>
        <end position="153"/>
    </location>
</feature>
<reference evidence="2" key="1">
    <citation type="submission" date="2016-03" db="EMBL/GenBank/DDBJ databases">
        <title>Mechanisms controlling the formation of the plant cell surface in tip-growing cells are functionally conserved among land plants.</title>
        <authorList>
            <person name="Honkanen S."/>
            <person name="Jones V.A."/>
            <person name="Morieri G."/>
            <person name="Champion C."/>
            <person name="Hetherington A.J."/>
            <person name="Kelly S."/>
            <person name="Saint-Marcoux D."/>
            <person name="Proust H."/>
            <person name="Prescott H."/>
            <person name="Dolan L."/>
        </authorList>
    </citation>
    <scope>NUCLEOTIDE SEQUENCE [LARGE SCALE GENOMIC DNA]</scope>
    <source>
        <tissue evidence="2">Whole gametophyte</tissue>
    </source>
</reference>
<protein>
    <submittedName>
        <fullName evidence="2">Uncharacterized protein</fullName>
    </submittedName>
</protein>
<feature type="compositionally biased region" description="Basic residues" evidence="1">
    <location>
        <begin position="80"/>
        <end position="89"/>
    </location>
</feature>
<dbReference type="AlphaFoldDB" id="A0A176WPX2"/>
<gene>
    <name evidence="2" type="ORF">AXG93_1054s1310</name>
</gene>
<sequence>MDTVVVDEADGVPPRVPKLSMRPAYYGTRQRGEGERLDLARLYRLPALAEEGQPGRSRSGQVASGPVKQGRSEREPGGRERRKGRRKDGKKGGYPPPSPLNPSPTVGGREEGRGGRVKAGEKEEEGSVVGVRVGRGRGRGWGRGREEWVDAEK</sequence>
<comment type="caution">
    <text evidence="2">The sequence shown here is derived from an EMBL/GenBank/DDBJ whole genome shotgun (WGS) entry which is preliminary data.</text>
</comment>
<dbReference type="EMBL" id="LVLJ01000416">
    <property type="protein sequence ID" value="OAE34346.1"/>
    <property type="molecule type" value="Genomic_DNA"/>
</dbReference>
<organism evidence="2 3">
    <name type="scientific">Marchantia polymorpha subsp. ruderalis</name>
    <dbReference type="NCBI Taxonomy" id="1480154"/>
    <lineage>
        <taxon>Eukaryota</taxon>
        <taxon>Viridiplantae</taxon>
        <taxon>Streptophyta</taxon>
        <taxon>Embryophyta</taxon>
        <taxon>Marchantiophyta</taxon>
        <taxon>Marchantiopsida</taxon>
        <taxon>Marchantiidae</taxon>
        <taxon>Marchantiales</taxon>
        <taxon>Marchantiaceae</taxon>
        <taxon>Marchantia</taxon>
    </lineage>
</organism>
<keyword evidence="3" id="KW-1185">Reference proteome</keyword>
<dbReference type="Proteomes" id="UP000077202">
    <property type="component" value="Unassembled WGS sequence"/>
</dbReference>
<feature type="compositionally biased region" description="Basic and acidic residues" evidence="1">
    <location>
        <begin position="70"/>
        <end position="79"/>
    </location>
</feature>
<feature type="region of interest" description="Disordered" evidence="1">
    <location>
        <begin position="1"/>
        <end position="36"/>
    </location>
</feature>
<feature type="compositionally biased region" description="Basic and acidic residues" evidence="1">
    <location>
        <begin position="108"/>
        <end position="121"/>
    </location>
</feature>
<accession>A0A176WPX2</accession>
<proteinExistence type="predicted"/>
<feature type="region of interest" description="Disordered" evidence="1">
    <location>
        <begin position="49"/>
        <end position="153"/>
    </location>
</feature>
<evidence type="ECO:0000313" key="2">
    <source>
        <dbReference type="EMBL" id="OAE34346.1"/>
    </source>
</evidence>
<feature type="compositionally biased region" description="Acidic residues" evidence="1">
    <location>
        <begin position="1"/>
        <end position="10"/>
    </location>
</feature>
<evidence type="ECO:0000313" key="3">
    <source>
        <dbReference type="Proteomes" id="UP000077202"/>
    </source>
</evidence>
<name>A0A176WPX2_MARPO</name>